<feature type="region of interest" description="Disordered" evidence="11">
    <location>
        <begin position="315"/>
        <end position="335"/>
    </location>
</feature>
<evidence type="ECO:0000256" key="8">
    <source>
        <dbReference type="ARBA" id="ARBA00022989"/>
    </source>
</evidence>
<dbReference type="PROSITE" id="PS50893">
    <property type="entry name" value="ABC_TRANSPORTER_2"/>
    <property type="match status" value="1"/>
</dbReference>
<dbReference type="InterPro" id="IPR027417">
    <property type="entry name" value="P-loop_NTPase"/>
</dbReference>
<dbReference type="GeneID" id="84573569"/>
<protein>
    <submittedName>
        <fullName evidence="15">ABC transporter ATP-binding protein/permease</fullName>
        <ecNumber evidence="15">3.6.3.-</ecNumber>
    </submittedName>
</protein>
<keyword evidence="4" id="KW-0997">Cell inner membrane</keyword>
<dbReference type="Gene3D" id="3.40.50.300">
    <property type="entry name" value="P-loop containing nucleotide triphosphate hydrolases"/>
    <property type="match status" value="1"/>
</dbReference>
<dbReference type="InterPro" id="IPR036640">
    <property type="entry name" value="ABC1_TM_sf"/>
</dbReference>
<dbReference type="InterPro" id="IPR003593">
    <property type="entry name" value="AAA+_ATPase"/>
</dbReference>
<dbReference type="Proteomes" id="UP000249886">
    <property type="component" value="Unassembled WGS sequence"/>
</dbReference>
<keyword evidence="9 12" id="KW-0472">Membrane</keyword>
<evidence type="ECO:0000313" key="16">
    <source>
        <dbReference type="Proteomes" id="UP000249886"/>
    </source>
</evidence>
<keyword evidence="15" id="KW-0378">Hydrolase</keyword>
<dbReference type="SUPFAM" id="SSF90123">
    <property type="entry name" value="ABC transporter transmembrane region"/>
    <property type="match status" value="1"/>
</dbReference>
<keyword evidence="3" id="KW-1003">Cell membrane</keyword>
<dbReference type="PROSITE" id="PS50929">
    <property type="entry name" value="ABC_TM1F"/>
    <property type="match status" value="1"/>
</dbReference>
<dbReference type="SUPFAM" id="SSF52540">
    <property type="entry name" value="P-loop containing nucleoside triphosphate hydrolases"/>
    <property type="match status" value="1"/>
</dbReference>
<evidence type="ECO:0000256" key="1">
    <source>
        <dbReference type="ARBA" id="ARBA00004429"/>
    </source>
</evidence>
<dbReference type="GO" id="GO:0005886">
    <property type="term" value="C:plasma membrane"/>
    <property type="evidence" value="ECO:0007669"/>
    <property type="project" value="UniProtKB-SubCell"/>
</dbReference>
<feature type="transmembrane region" description="Helical" evidence="12">
    <location>
        <begin position="123"/>
        <end position="151"/>
    </location>
</feature>
<name>A0A6H9XS59_9CORY</name>
<evidence type="ECO:0000256" key="5">
    <source>
        <dbReference type="ARBA" id="ARBA00022692"/>
    </source>
</evidence>
<keyword evidence="5 12" id="KW-0812">Transmembrane</keyword>
<comment type="subcellular location">
    <subcellularLocation>
        <location evidence="1">Cell inner membrane</location>
        <topology evidence="1">Multi-pass membrane protein</topology>
    </subcellularLocation>
</comment>
<dbReference type="AlphaFoldDB" id="A0A6H9XS59"/>
<evidence type="ECO:0000256" key="11">
    <source>
        <dbReference type="SAM" id="MobiDB-lite"/>
    </source>
</evidence>
<reference evidence="15 16" key="1">
    <citation type="submission" date="2018-06" db="EMBL/GenBank/DDBJ databases">
        <authorList>
            <consortium name="Pathogen Informatics"/>
            <person name="Doyle S."/>
        </authorList>
    </citation>
    <scope>NUCLEOTIDE SEQUENCE [LARGE SCALE GENOMIC DNA]</scope>
    <source>
        <strain evidence="15 16">NCTC10254</strain>
    </source>
</reference>
<evidence type="ECO:0000256" key="3">
    <source>
        <dbReference type="ARBA" id="ARBA00022475"/>
    </source>
</evidence>
<evidence type="ECO:0000259" key="14">
    <source>
        <dbReference type="PROSITE" id="PS50929"/>
    </source>
</evidence>
<dbReference type="Gene3D" id="1.20.1560.10">
    <property type="entry name" value="ABC transporter type 1, transmembrane domain"/>
    <property type="match status" value="1"/>
</dbReference>
<dbReference type="GO" id="GO:0034040">
    <property type="term" value="F:ATPase-coupled lipid transmembrane transporter activity"/>
    <property type="evidence" value="ECO:0007669"/>
    <property type="project" value="TreeGrafter"/>
</dbReference>
<feature type="transmembrane region" description="Helical" evidence="12">
    <location>
        <begin position="249"/>
        <end position="268"/>
    </location>
</feature>
<evidence type="ECO:0000256" key="2">
    <source>
        <dbReference type="ARBA" id="ARBA00022448"/>
    </source>
</evidence>
<feature type="domain" description="ABC transmembrane type-1" evidence="14">
    <location>
        <begin position="18"/>
        <end position="257"/>
    </location>
</feature>
<feature type="transmembrane region" description="Helical" evidence="12">
    <location>
        <begin position="157"/>
        <end position="177"/>
    </location>
</feature>
<dbReference type="InterPro" id="IPR003439">
    <property type="entry name" value="ABC_transporter-like_ATP-bd"/>
</dbReference>
<dbReference type="PROSITE" id="PS00211">
    <property type="entry name" value="ABC_TRANSPORTER_1"/>
    <property type="match status" value="1"/>
</dbReference>
<dbReference type="CDD" id="cd07346">
    <property type="entry name" value="ABC_6TM_exporters"/>
    <property type="match status" value="1"/>
</dbReference>
<dbReference type="EC" id="3.6.3.-" evidence="15"/>
<sequence>MLEPGVKKLIAPARKSMITTAIITSIGGTCAIVPYIAITEIAANWFRGSPSDTLWLWVGVAIVAVFANGLLYGIGLGVTHISEANLRYQLRRRLVQAFGRIPLGRVDQTSSGSIRKMVCDDTAAIHTLVAHLAGDAMNSITALVVGIGYLMWVDWQLTLLILGVWVLIFVVVTGTMMRGFTESTSQFSSAKTELSAATVEMVEGIKEIKNFQAAATARTRFDKARRYFAEISYQWLAASGKPMAIISSFFQPAVILVTIAPPTVWFVSKDWLEPAYALPFFMVGVGLPVGFLQFVQIMQHLFTANQAAQDTADLLDIPHQPDGPHTDGPGPKPGEVELTDVSFGYNPENPILRNVNLRIPAGSVTALVGPSGGGKTTIARLIARFYDVDAGAVKVDGLDVREVSNQWLLNQIAIVFQDIALAHDTVANNIALGNPQASRDEIVEAAKSACIHDRIMRLPHGYDTVIGGDGGFLSGGEKQRITIARAYLHNAPILILDEATAQTDPQSERDIHAALAALAKGKTVIIIAHRLATIAAADLIAVIGEPTASTSETSVLATGTHAELLERSETYRTMWEKQQEVAK</sequence>
<dbReference type="GO" id="GO:0005524">
    <property type="term" value="F:ATP binding"/>
    <property type="evidence" value="ECO:0007669"/>
    <property type="project" value="UniProtKB-KW"/>
</dbReference>
<dbReference type="EMBL" id="UARK01000011">
    <property type="protein sequence ID" value="SPW28635.1"/>
    <property type="molecule type" value="Genomic_DNA"/>
</dbReference>
<keyword evidence="8 12" id="KW-1133">Transmembrane helix</keyword>
<evidence type="ECO:0000259" key="13">
    <source>
        <dbReference type="PROSITE" id="PS50893"/>
    </source>
</evidence>
<proteinExistence type="inferred from homology"/>
<feature type="domain" description="ABC transporter" evidence="13">
    <location>
        <begin position="336"/>
        <end position="577"/>
    </location>
</feature>
<dbReference type="InterPro" id="IPR039421">
    <property type="entry name" value="Type_1_exporter"/>
</dbReference>
<evidence type="ECO:0000313" key="15">
    <source>
        <dbReference type="EMBL" id="SPW28635.1"/>
    </source>
</evidence>
<dbReference type="InterPro" id="IPR017871">
    <property type="entry name" value="ABC_transporter-like_CS"/>
</dbReference>
<comment type="similarity">
    <text evidence="10">Belongs to the ABC transporter superfamily. Siderophore-Fe(3+) uptake transporter (SIUT) (TC 3.A.1.21) family.</text>
</comment>
<comment type="caution">
    <text evidence="15">The sequence shown here is derived from an EMBL/GenBank/DDBJ whole genome shotgun (WGS) entry which is preliminary data.</text>
</comment>
<evidence type="ECO:0000256" key="7">
    <source>
        <dbReference type="ARBA" id="ARBA00022840"/>
    </source>
</evidence>
<evidence type="ECO:0000256" key="10">
    <source>
        <dbReference type="ARBA" id="ARBA00023455"/>
    </source>
</evidence>
<evidence type="ECO:0000256" key="9">
    <source>
        <dbReference type="ARBA" id="ARBA00023136"/>
    </source>
</evidence>
<feature type="transmembrane region" description="Helical" evidence="12">
    <location>
        <begin position="21"/>
        <end position="42"/>
    </location>
</feature>
<dbReference type="RefSeq" id="WP_005525461.1">
    <property type="nucleotide sequence ID" value="NZ_CP050134.2"/>
</dbReference>
<dbReference type="SMART" id="SM00382">
    <property type="entry name" value="AAA"/>
    <property type="match status" value="1"/>
</dbReference>
<gene>
    <name evidence="15" type="primary">irtA_2</name>
    <name evidence="15" type="ORF">NCTC10254_01581</name>
</gene>
<keyword evidence="2" id="KW-0813">Transport</keyword>
<organism evidence="15 16">
    <name type="scientific">Corynebacterium matruchotii</name>
    <dbReference type="NCBI Taxonomy" id="43768"/>
    <lineage>
        <taxon>Bacteria</taxon>
        <taxon>Bacillati</taxon>
        <taxon>Actinomycetota</taxon>
        <taxon>Actinomycetes</taxon>
        <taxon>Mycobacteriales</taxon>
        <taxon>Corynebacteriaceae</taxon>
        <taxon>Corynebacterium</taxon>
    </lineage>
</organism>
<dbReference type="Pfam" id="PF00005">
    <property type="entry name" value="ABC_tran"/>
    <property type="match status" value="1"/>
</dbReference>
<accession>A0A6H9XS59</accession>
<dbReference type="GO" id="GO:0016887">
    <property type="term" value="F:ATP hydrolysis activity"/>
    <property type="evidence" value="ECO:0007669"/>
    <property type="project" value="InterPro"/>
</dbReference>
<keyword evidence="6" id="KW-0547">Nucleotide-binding</keyword>
<evidence type="ECO:0000256" key="12">
    <source>
        <dbReference type="SAM" id="Phobius"/>
    </source>
</evidence>
<dbReference type="FunFam" id="3.40.50.300:FF:000221">
    <property type="entry name" value="Multidrug ABC transporter ATP-binding protein"/>
    <property type="match status" value="1"/>
</dbReference>
<keyword evidence="7 15" id="KW-0067">ATP-binding</keyword>
<dbReference type="Pfam" id="PF00664">
    <property type="entry name" value="ABC_membrane"/>
    <property type="match status" value="1"/>
</dbReference>
<dbReference type="InterPro" id="IPR011527">
    <property type="entry name" value="ABC1_TM_dom"/>
</dbReference>
<feature type="transmembrane region" description="Helical" evidence="12">
    <location>
        <begin position="54"/>
        <end position="78"/>
    </location>
</feature>
<dbReference type="PANTHER" id="PTHR24221:SF397">
    <property type="entry name" value="ABC TRANSPORTER, ATP-BINDING TRANSMEMBRANE PROTEIN"/>
    <property type="match status" value="1"/>
</dbReference>
<dbReference type="PANTHER" id="PTHR24221">
    <property type="entry name" value="ATP-BINDING CASSETTE SUB-FAMILY B"/>
    <property type="match status" value="1"/>
</dbReference>
<evidence type="ECO:0000256" key="6">
    <source>
        <dbReference type="ARBA" id="ARBA00022741"/>
    </source>
</evidence>
<dbReference type="GO" id="GO:0140359">
    <property type="term" value="F:ABC-type transporter activity"/>
    <property type="evidence" value="ECO:0007669"/>
    <property type="project" value="InterPro"/>
</dbReference>
<feature type="transmembrane region" description="Helical" evidence="12">
    <location>
        <begin position="274"/>
        <end position="295"/>
    </location>
</feature>
<evidence type="ECO:0000256" key="4">
    <source>
        <dbReference type="ARBA" id="ARBA00022519"/>
    </source>
</evidence>